<feature type="transmembrane region" description="Helical" evidence="6">
    <location>
        <begin position="56"/>
        <end position="73"/>
    </location>
</feature>
<dbReference type="InterPro" id="IPR044890">
    <property type="entry name" value="TMEM14_sf"/>
</dbReference>
<evidence type="ECO:0000313" key="8">
    <source>
        <dbReference type="Proteomes" id="UP000192247"/>
    </source>
</evidence>
<evidence type="ECO:0000256" key="3">
    <source>
        <dbReference type="ARBA" id="ARBA00022692"/>
    </source>
</evidence>
<dbReference type="FunCoup" id="A0A1V9X8B3">
    <property type="interactions" value="534"/>
</dbReference>
<dbReference type="GO" id="GO:0031966">
    <property type="term" value="C:mitochondrial membrane"/>
    <property type="evidence" value="ECO:0007669"/>
    <property type="project" value="TreeGrafter"/>
</dbReference>
<dbReference type="Pfam" id="PF03647">
    <property type="entry name" value="Tmemb_14"/>
    <property type="match status" value="1"/>
</dbReference>
<evidence type="ECO:0000256" key="4">
    <source>
        <dbReference type="ARBA" id="ARBA00022989"/>
    </source>
</evidence>
<keyword evidence="5 6" id="KW-0472">Membrane</keyword>
<dbReference type="InParanoid" id="A0A1V9X8B3"/>
<evidence type="ECO:0000256" key="2">
    <source>
        <dbReference type="ARBA" id="ARBA00007590"/>
    </source>
</evidence>
<dbReference type="Gene3D" id="1.10.10.1740">
    <property type="entry name" value="Transmembrane protein 14-like"/>
    <property type="match status" value="1"/>
</dbReference>
<name>A0A1V9X8B3_9ACAR</name>
<dbReference type="GO" id="GO:0070453">
    <property type="term" value="P:regulation of heme biosynthetic process"/>
    <property type="evidence" value="ECO:0007669"/>
    <property type="project" value="TreeGrafter"/>
</dbReference>
<keyword evidence="3 6" id="KW-0812">Transmembrane</keyword>
<keyword evidence="8" id="KW-1185">Reference proteome</keyword>
<feature type="transmembrane region" description="Helical" evidence="6">
    <location>
        <begin position="79"/>
        <end position="97"/>
    </location>
</feature>
<proteinExistence type="inferred from homology"/>
<dbReference type="AlphaFoldDB" id="A0A1V9X8B3"/>
<evidence type="ECO:0000256" key="5">
    <source>
        <dbReference type="ARBA" id="ARBA00023136"/>
    </source>
</evidence>
<dbReference type="InterPro" id="IPR005349">
    <property type="entry name" value="TMEM14"/>
</dbReference>
<keyword evidence="4 6" id="KW-1133">Transmembrane helix</keyword>
<comment type="similarity">
    <text evidence="2">Belongs to the TMEM14 family.</text>
</comment>
<dbReference type="PANTHER" id="PTHR12668:SF43">
    <property type="entry name" value="TRANSMEMBRANE PROTEIN 14 HOMOLOG"/>
    <property type="match status" value="1"/>
</dbReference>
<evidence type="ECO:0000256" key="6">
    <source>
        <dbReference type="SAM" id="Phobius"/>
    </source>
</evidence>
<dbReference type="Proteomes" id="UP000192247">
    <property type="component" value="Unassembled WGS sequence"/>
</dbReference>
<reference evidence="7 8" key="1">
    <citation type="journal article" date="2017" name="Gigascience">
        <title>Draft genome of the honey bee ectoparasitic mite, Tropilaelaps mercedesae, is shaped by the parasitic life history.</title>
        <authorList>
            <person name="Dong X."/>
            <person name="Armstrong S.D."/>
            <person name="Xia D."/>
            <person name="Makepeace B.L."/>
            <person name="Darby A.C."/>
            <person name="Kadowaki T."/>
        </authorList>
    </citation>
    <scope>NUCLEOTIDE SEQUENCE [LARGE SCALE GENOMIC DNA]</scope>
    <source>
        <strain evidence="7">Wuxi-XJTLU</strain>
    </source>
</reference>
<dbReference type="PANTHER" id="PTHR12668">
    <property type="entry name" value="TRANSMEMBRANE PROTEIN 14, 15"/>
    <property type="match status" value="1"/>
</dbReference>
<dbReference type="STRING" id="418985.A0A1V9X8B3"/>
<evidence type="ECO:0000313" key="7">
    <source>
        <dbReference type="EMBL" id="OQR69805.1"/>
    </source>
</evidence>
<gene>
    <name evidence="7" type="ORF">BIW11_12041</name>
</gene>
<comment type="subcellular location">
    <subcellularLocation>
        <location evidence="1">Membrane</location>
    </subcellularLocation>
</comment>
<dbReference type="EMBL" id="MNPL01019777">
    <property type="protein sequence ID" value="OQR69805.1"/>
    <property type="molecule type" value="Genomic_DNA"/>
</dbReference>
<dbReference type="OrthoDB" id="5620at2759"/>
<protein>
    <submittedName>
        <fullName evidence="7">Transmembrane protein 14C isoform 1</fullName>
    </submittedName>
</protein>
<evidence type="ECO:0000256" key="1">
    <source>
        <dbReference type="ARBA" id="ARBA00004370"/>
    </source>
</evidence>
<comment type="caution">
    <text evidence="7">The sequence shown here is derived from an EMBL/GenBank/DDBJ whole genome shotgun (WGS) entry which is preliminary data.</text>
</comment>
<accession>A0A1V9X8B3</accession>
<sequence length="106" mass="10852">MVDFLGFAYAAIVALGGVMGYVKAGSVMSLGAGLTFGSLAAVGACQLSVDPARYQSLLVVSCILATLMGYRFANSGKFIPAGLVATLSIATALRLILTKVVFASRQ</sequence>
<organism evidence="7 8">
    <name type="scientific">Tropilaelaps mercedesae</name>
    <dbReference type="NCBI Taxonomy" id="418985"/>
    <lineage>
        <taxon>Eukaryota</taxon>
        <taxon>Metazoa</taxon>
        <taxon>Ecdysozoa</taxon>
        <taxon>Arthropoda</taxon>
        <taxon>Chelicerata</taxon>
        <taxon>Arachnida</taxon>
        <taxon>Acari</taxon>
        <taxon>Parasitiformes</taxon>
        <taxon>Mesostigmata</taxon>
        <taxon>Gamasina</taxon>
        <taxon>Dermanyssoidea</taxon>
        <taxon>Laelapidae</taxon>
        <taxon>Tropilaelaps</taxon>
    </lineage>
</organism>
<feature type="transmembrane region" description="Helical" evidence="6">
    <location>
        <begin position="30"/>
        <end position="49"/>
    </location>
</feature>